<organism evidence="1">
    <name type="scientific">uncultured Cytophagales bacterium</name>
    <dbReference type="NCBI Taxonomy" id="158755"/>
    <lineage>
        <taxon>Bacteria</taxon>
        <taxon>Pseudomonadati</taxon>
        <taxon>Bacteroidota</taxon>
        <taxon>Sphingobacteriia</taxon>
        <taxon>Sphingobacteriales</taxon>
        <taxon>environmental samples</taxon>
    </lineage>
</organism>
<name>A0A6J4HNN4_9SPHI</name>
<dbReference type="AlphaFoldDB" id="A0A6J4HNN4"/>
<gene>
    <name evidence="1" type="ORF">AVDCRST_MAG56-854</name>
</gene>
<reference evidence="1" key="1">
    <citation type="submission" date="2020-02" db="EMBL/GenBank/DDBJ databases">
        <authorList>
            <person name="Meier V. D."/>
        </authorList>
    </citation>
    <scope>NUCLEOTIDE SEQUENCE</scope>
    <source>
        <strain evidence="1">AVDCRST_MAG56</strain>
    </source>
</reference>
<sequence length="82" mass="8878">MEGLVVVLLQGRLIVRQVFDSPHADKPKTAPQVRKKVPVLQAMTDYDAEVDARLPAAVVRIVEPVGVGFNAAPLLLTPPLNQ</sequence>
<accession>A0A6J4HNN4</accession>
<dbReference type="EMBL" id="CADCTQ010000079">
    <property type="protein sequence ID" value="CAA9229205.1"/>
    <property type="molecule type" value="Genomic_DNA"/>
</dbReference>
<protein>
    <submittedName>
        <fullName evidence="1">Uncharacterized protein</fullName>
    </submittedName>
</protein>
<proteinExistence type="predicted"/>
<evidence type="ECO:0000313" key="1">
    <source>
        <dbReference type="EMBL" id="CAA9229205.1"/>
    </source>
</evidence>